<feature type="domain" description="CD-NTase associated protein 4-like DNA endonuclease" evidence="1">
    <location>
        <begin position="40"/>
        <end position="220"/>
    </location>
</feature>
<gene>
    <name evidence="2" type="ORF">CF123_00500</name>
</gene>
<organism evidence="2 3">
    <name type="scientific">Aeromonas veronii</name>
    <dbReference type="NCBI Taxonomy" id="654"/>
    <lineage>
        <taxon>Bacteria</taxon>
        <taxon>Pseudomonadati</taxon>
        <taxon>Pseudomonadota</taxon>
        <taxon>Gammaproteobacteria</taxon>
        <taxon>Aeromonadales</taxon>
        <taxon>Aeromonadaceae</taxon>
        <taxon>Aeromonas</taxon>
    </lineage>
</organism>
<dbReference type="GO" id="GO:0004518">
    <property type="term" value="F:nuclease activity"/>
    <property type="evidence" value="ECO:0007669"/>
    <property type="project" value="InterPro"/>
</dbReference>
<evidence type="ECO:0000259" key="1">
    <source>
        <dbReference type="Pfam" id="PF14130"/>
    </source>
</evidence>
<reference evidence="2" key="1">
    <citation type="submission" date="2017-10" db="EMBL/GenBank/DDBJ databases">
        <authorList>
            <person name="Colston S.M."/>
            <person name="Graf J."/>
        </authorList>
    </citation>
    <scope>NUCLEOTIDE SEQUENCE</scope>
    <source>
        <strain evidence="2">BAQ071013-135</strain>
    </source>
</reference>
<reference evidence="2" key="2">
    <citation type="journal article" date="2019" name="PLoS ONE">
        <title>Identification and characterization of putative Aeromonas spp. T3SS effectors.</title>
        <authorList>
            <person name="Rangel L.T."/>
            <person name="Marden J."/>
            <person name="Colston S."/>
            <person name="Setubal J.C."/>
            <person name="Graf J."/>
            <person name="Gogarten J.P."/>
        </authorList>
    </citation>
    <scope>NUCLEOTIDE SEQUENCE</scope>
    <source>
        <strain evidence="2">BAQ071013-135</strain>
    </source>
</reference>
<dbReference type="InterPro" id="IPR025382">
    <property type="entry name" value="Cap4-like_endonuclease_dom"/>
</dbReference>
<accession>A0AAX2UYP2</accession>
<name>A0AAX2UYP2_AERVE</name>
<sequence>MIYIHHYYSLLTSPPYSLGLILIIIFEGDILATINKASNSGIDALLGFEFQRNCALYLLLNDYEQFKERNFFICIEHHDDFLYCYRTNCYQLIEEVHAFQAKKLSGNVWSINERFSEILTKMLGVGISLKNDPIKKCKDYSHKLTFISNSNIELKYTPRQVEKKQGKKELVYTLNEQNCKCQYSTIPDEIKNKIKEKVITFCESNETIYHESELENLHIQWIDFPRTKKLQVDTLVGLMCRKFPHVFDPVAAVELLLSLFREVESTYNQGKIITLLDNSKRVEGDEIKLAIDIIENEQKTFNLWRNNSAVLSRKFRIPIGIQNNLENHIRNTFELLKDMNNNEHQIIKCFVRENDFSMDYFSYDEMFESYLFKIKEIHILRLSDIDIFFSTLCSFVEYHGKAL</sequence>
<dbReference type="Pfam" id="PF14130">
    <property type="entry name" value="Cap4_nuclease"/>
    <property type="match status" value="1"/>
</dbReference>
<proteinExistence type="predicted"/>
<dbReference type="AlphaFoldDB" id="A0AAX2UYP2"/>
<evidence type="ECO:0000313" key="3">
    <source>
        <dbReference type="Proteomes" id="UP000796104"/>
    </source>
</evidence>
<dbReference type="Proteomes" id="UP000796104">
    <property type="component" value="Unassembled WGS sequence"/>
</dbReference>
<dbReference type="EMBL" id="PDXJ01000001">
    <property type="protein sequence ID" value="TND57464.1"/>
    <property type="molecule type" value="Genomic_DNA"/>
</dbReference>
<comment type="caution">
    <text evidence="2">The sequence shown here is derived from an EMBL/GenBank/DDBJ whole genome shotgun (WGS) entry which is preliminary data.</text>
</comment>
<evidence type="ECO:0000313" key="2">
    <source>
        <dbReference type="EMBL" id="TND57464.1"/>
    </source>
</evidence>
<protein>
    <recommendedName>
        <fullName evidence="1">CD-NTase associated protein 4-like DNA endonuclease domain-containing protein</fullName>
    </recommendedName>
</protein>